<evidence type="ECO:0000259" key="1">
    <source>
        <dbReference type="Pfam" id="PF10908"/>
    </source>
</evidence>
<evidence type="ECO:0000313" key="3">
    <source>
        <dbReference type="Proteomes" id="UP000018211"/>
    </source>
</evidence>
<dbReference type="Proteomes" id="UP000018211">
    <property type="component" value="Unassembled WGS sequence"/>
</dbReference>
<dbReference type="RefSeq" id="WP_022612665.1">
    <property type="nucleotide sequence ID" value="NZ_LK391965.1"/>
</dbReference>
<protein>
    <recommendedName>
        <fullName evidence="1">Tlde1 domain-containing protein</fullName>
    </recommendedName>
</protein>
<dbReference type="InterPro" id="IPR021225">
    <property type="entry name" value="Tlde1_dom"/>
</dbReference>
<comment type="caution">
    <text evidence="2">The sequence shown here is derived from an EMBL/GenBank/DDBJ whole genome shotgun (WGS) entry which is preliminary data.</text>
</comment>
<sequence>MLEFTFELNGEELSELKCGASSYPAFSGEGTNRNDKTAQCIVGSGPIPVGTYYIFDRQSGGTLGPLRDYFSGKDQWFALYAADSKMDDETICVNIKRGQFRLHPKGPLGVSKGCIVVEHQSDFATIRARLKNTSTIKVPGVGLETYGRVIVK</sequence>
<evidence type="ECO:0000313" key="2">
    <source>
        <dbReference type="EMBL" id="CCO48065.1"/>
    </source>
</evidence>
<dbReference type="AlphaFoldDB" id="A0AAV2VTK7"/>
<gene>
    <name evidence="2" type="ORF">VIBNISOn1_450028</name>
</gene>
<dbReference type="Pfam" id="PF10908">
    <property type="entry name" value="Tlde1_dom"/>
    <property type="match status" value="1"/>
</dbReference>
<accession>A0AAV2VTK7</accession>
<name>A0AAV2VTK7_9VIBR</name>
<feature type="domain" description="Tlde1" evidence="1">
    <location>
        <begin position="23"/>
        <end position="140"/>
    </location>
</feature>
<reference evidence="2 3" key="1">
    <citation type="journal article" date="2013" name="ISME J.">
        <title>Comparative genomics of pathogenic lineages of Vibrio nigripulchritudo identifies virulence-associated traits.</title>
        <authorList>
            <person name="Goudenege D."/>
            <person name="Labreuche Y."/>
            <person name="Krin E."/>
            <person name="Ansquer D."/>
            <person name="Mangenot S."/>
            <person name="Calteau A."/>
            <person name="Medigue C."/>
            <person name="Mazel D."/>
            <person name="Polz M.F."/>
            <person name="Le Roux F."/>
        </authorList>
    </citation>
    <scope>NUCLEOTIDE SEQUENCE [LARGE SCALE GENOMIC DNA]</scope>
    <source>
        <strain evidence="2 3">SOn1</strain>
    </source>
</reference>
<organism evidence="2 3">
    <name type="scientific">Vibrio nigripulchritudo SOn1</name>
    <dbReference type="NCBI Taxonomy" id="1238450"/>
    <lineage>
        <taxon>Bacteria</taxon>
        <taxon>Pseudomonadati</taxon>
        <taxon>Pseudomonadota</taxon>
        <taxon>Gammaproteobacteria</taxon>
        <taxon>Vibrionales</taxon>
        <taxon>Vibrionaceae</taxon>
        <taxon>Vibrio</taxon>
    </lineage>
</organism>
<proteinExistence type="predicted"/>
<dbReference type="EMBL" id="CAOF01000137">
    <property type="protein sequence ID" value="CCO48065.1"/>
    <property type="molecule type" value="Genomic_DNA"/>
</dbReference>